<sequence length="398" mass="43518">MLLSACGNNEVMPLPMETEVADGDYERGPNNGRMLTDGDFAVELAIFETGVPPEYRAWATAGDEQIAPNDVDLQVTLTRLGNVQDRINFFVEGDYLRGDQVIYEPHSFLVSVTASHRGSRHAWEFDSFEGRTSISPAMVTAFGIETATAGPTSISQNLDVIGQTVVHQEFSRQISARFNGIVTAVYVSVGERVREGQRLLTVESDSSLTPYTINSPINGYVSQRIANPGEQTNSRVLLEILDTSQVWAELSVHLSQRNQVTEGMPVKISSPISEATVSGVIDSFNLSVRPNQSIIARVLIDNENNAFAPGTFVEGSIETGEIEVPLAVRRTGLQPFRDFTVVFAQIGDTYEVRMLDLGRQDGEWVEVLGGLNPGSTYVTTNSYILKADVEKSGASHDH</sequence>
<dbReference type="Pfam" id="PF25971">
    <property type="entry name" value="CzcB_N"/>
    <property type="match status" value="1"/>
</dbReference>
<feature type="domain" description="CzcB-like C-terminal circularly permuted SH3-like" evidence="3">
    <location>
        <begin position="326"/>
        <end position="386"/>
    </location>
</feature>
<dbReference type="GO" id="GO:0030288">
    <property type="term" value="C:outer membrane-bounded periplasmic space"/>
    <property type="evidence" value="ECO:0007669"/>
    <property type="project" value="TreeGrafter"/>
</dbReference>
<keyword evidence="1" id="KW-0813">Transport</keyword>
<dbReference type="InterPro" id="IPR051909">
    <property type="entry name" value="MFP_Cation_Efflux"/>
</dbReference>
<evidence type="ECO:0000259" key="3">
    <source>
        <dbReference type="Pfam" id="PF25975"/>
    </source>
</evidence>
<dbReference type="EMBL" id="NVUL01000094">
    <property type="protein sequence ID" value="PCI74767.1"/>
    <property type="molecule type" value="Genomic_DNA"/>
</dbReference>
<accession>A0A2A4WY74</accession>
<organism evidence="4 5">
    <name type="scientific">SAR86 cluster bacterium</name>
    <dbReference type="NCBI Taxonomy" id="2030880"/>
    <lineage>
        <taxon>Bacteria</taxon>
        <taxon>Pseudomonadati</taxon>
        <taxon>Pseudomonadota</taxon>
        <taxon>Gammaproteobacteria</taxon>
        <taxon>SAR86 cluster</taxon>
    </lineage>
</organism>
<dbReference type="PANTHER" id="PTHR30097:SF4">
    <property type="entry name" value="SLR6042 PROTEIN"/>
    <property type="match status" value="1"/>
</dbReference>
<feature type="domain" description="CzcB N-terminal" evidence="2">
    <location>
        <begin position="32"/>
        <end position="123"/>
    </location>
</feature>
<dbReference type="Gene3D" id="2.40.420.20">
    <property type="match status" value="1"/>
</dbReference>
<dbReference type="Pfam" id="PF25975">
    <property type="entry name" value="CzcB_C"/>
    <property type="match status" value="1"/>
</dbReference>
<dbReference type="GO" id="GO:0015679">
    <property type="term" value="P:plasma membrane copper ion transport"/>
    <property type="evidence" value="ECO:0007669"/>
    <property type="project" value="TreeGrafter"/>
</dbReference>
<dbReference type="Gene3D" id="2.40.50.100">
    <property type="match status" value="1"/>
</dbReference>
<dbReference type="AlphaFoldDB" id="A0A2A4WY74"/>
<dbReference type="InterPro" id="IPR058649">
    <property type="entry name" value="CzcB_C"/>
</dbReference>
<evidence type="ECO:0000259" key="2">
    <source>
        <dbReference type="Pfam" id="PF25971"/>
    </source>
</evidence>
<name>A0A2A4WY74_9GAMM</name>
<evidence type="ECO:0000313" key="4">
    <source>
        <dbReference type="EMBL" id="PCI74767.1"/>
    </source>
</evidence>
<dbReference type="InterPro" id="IPR058646">
    <property type="entry name" value="CzcB_N"/>
</dbReference>
<protein>
    <submittedName>
        <fullName evidence="4">Secretion protein HlyD</fullName>
    </submittedName>
</protein>
<dbReference type="GO" id="GO:0060003">
    <property type="term" value="P:copper ion export"/>
    <property type="evidence" value="ECO:0007669"/>
    <property type="project" value="TreeGrafter"/>
</dbReference>
<comment type="caution">
    <text evidence="4">The sequence shown here is derived from an EMBL/GenBank/DDBJ whole genome shotgun (WGS) entry which is preliminary data.</text>
</comment>
<evidence type="ECO:0000256" key="1">
    <source>
        <dbReference type="ARBA" id="ARBA00022448"/>
    </source>
</evidence>
<dbReference type="SUPFAM" id="SSF111369">
    <property type="entry name" value="HlyD-like secretion proteins"/>
    <property type="match status" value="1"/>
</dbReference>
<proteinExistence type="predicted"/>
<gene>
    <name evidence="4" type="ORF">COB20_14580</name>
</gene>
<dbReference type="PANTHER" id="PTHR30097">
    <property type="entry name" value="CATION EFFLUX SYSTEM PROTEIN CUSB"/>
    <property type="match status" value="1"/>
</dbReference>
<evidence type="ECO:0000313" key="5">
    <source>
        <dbReference type="Proteomes" id="UP000218767"/>
    </source>
</evidence>
<dbReference type="Proteomes" id="UP000218767">
    <property type="component" value="Unassembled WGS sequence"/>
</dbReference>
<dbReference type="GO" id="GO:0046914">
    <property type="term" value="F:transition metal ion binding"/>
    <property type="evidence" value="ECO:0007669"/>
    <property type="project" value="TreeGrafter"/>
</dbReference>
<reference evidence="5" key="1">
    <citation type="submission" date="2017-08" db="EMBL/GenBank/DDBJ databases">
        <title>A dynamic microbial community with high functional redundancy inhabits the cold, oxic subseafloor aquifer.</title>
        <authorList>
            <person name="Tully B.J."/>
            <person name="Wheat C.G."/>
            <person name="Glazer B.T."/>
            <person name="Huber J.A."/>
        </authorList>
    </citation>
    <scope>NUCLEOTIDE SEQUENCE [LARGE SCALE GENOMIC DNA]</scope>
</reference>